<dbReference type="SUPFAM" id="SSF51905">
    <property type="entry name" value="FAD/NAD(P)-binding domain"/>
    <property type="match status" value="1"/>
</dbReference>
<dbReference type="GO" id="GO:0016491">
    <property type="term" value="F:oxidoreductase activity"/>
    <property type="evidence" value="ECO:0007669"/>
    <property type="project" value="UniProtKB-KW"/>
</dbReference>
<comment type="similarity">
    <text evidence="1">Belongs to the flavin monoamine oxidase family.</text>
</comment>
<dbReference type="InterPro" id="IPR036188">
    <property type="entry name" value="FAD/NAD-bd_sf"/>
</dbReference>
<dbReference type="Pfam" id="PF01593">
    <property type="entry name" value="Amino_oxidase"/>
    <property type="match status" value="2"/>
</dbReference>
<dbReference type="InterPro" id="IPR050281">
    <property type="entry name" value="Flavin_monoamine_oxidase"/>
</dbReference>
<sequence>MQKTWEGSANLKGVMVDEVAIMSDLIALLVREGLDTLTTSLSSGLVVELGQVVEQIDYSNNGVRVKCVHGNREIVHIADACLCTVPLGVLKRSLSAFGRAAENSLSRGEFYIFYPVCDMPVLIAMMAGPSAFVTESFSDEVILSKAMKILSSIFGQACPREVCLLSHFPSWSTIPFLRHPLDSVITRWHTDAFARGCYSYISPDSSGIFLLKFFLLHLFPDHI</sequence>
<dbReference type="AlphaFoldDB" id="A0A914RTC2"/>
<dbReference type="WBParaSite" id="PEQ_0000956801-mRNA-1">
    <property type="protein sequence ID" value="PEQ_0000956801-mRNA-1"/>
    <property type="gene ID" value="PEQ_0000956801"/>
</dbReference>
<evidence type="ECO:0000259" key="3">
    <source>
        <dbReference type="Pfam" id="PF01593"/>
    </source>
</evidence>
<evidence type="ECO:0000256" key="2">
    <source>
        <dbReference type="ARBA" id="ARBA00023002"/>
    </source>
</evidence>
<evidence type="ECO:0000256" key="1">
    <source>
        <dbReference type="ARBA" id="ARBA00005995"/>
    </source>
</evidence>
<dbReference type="GO" id="GO:0006338">
    <property type="term" value="P:chromatin remodeling"/>
    <property type="evidence" value="ECO:0007669"/>
    <property type="project" value="TreeGrafter"/>
</dbReference>
<dbReference type="PANTHER" id="PTHR10742">
    <property type="entry name" value="FLAVIN MONOAMINE OXIDASE"/>
    <property type="match status" value="1"/>
</dbReference>
<keyword evidence="4" id="KW-1185">Reference proteome</keyword>
<dbReference type="PANTHER" id="PTHR10742:SF386">
    <property type="entry name" value="LYSINE-SPECIFIC HISTONE DEMETHYLASE 1A"/>
    <property type="match status" value="1"/>
</dbReference>
<accession>A0A914RTC2</accession>
<dbReference type="InterPro" id="IPR002937">
    <property type="entry name" value="Amino_oxidase"/>
</dbReference>
<protein>
    <submittedName>
        <fullName evidence="5">Amine oxidase domain-containing protein</fullName>
    </submittedName>
</protein>
<proteinExistence type="inferred from homology"/>
<dbReference type="GO" id="GO:0050660">
    <property type="term" value="F:flavin adenine dinucleotide binding"/>
    <property type="evidence" value="ECO:0007669"/>
    <property type="project" value="TreeGrafter"/>
</dbReference>
<organism evidence="4 5">
    <name type="scientific">Parascaris equorum</name>
    <name type="common">Equine roundworm</name>
    <dbReference type="NCBI Taxonomy" id="6256"/>
    <lineage>
        <taxon>Eukaryota</taxon>
        <taxon>Metazoa</taxon>
        <taxon>Ecdysozoa</taxon>
        <taxon>Nematoda</taxon>
        <taxon>Chromadorea</taxon>
        <taxon>Rhabditida</taxon>
        <taxon>Spirurina</taxon>
        <taxon>Ascaridomorpha</taxon>
        <taxon>Ascaridoidea</taxon>
        <taxon>Ascarididae</taxon>
        <taxon>Parascaris</taxon>
    </lineage>
</organism>
<dbReference type="Gene3D" id="3.90.660.10">
    <property type="match status" value="1"/>
</dbReference>
<dbReference type="Proteomes" id="UP000887564">
    <property type="component" value="Unplaced"/>
</dbReference>
<feature type="domain" description="Amine oxidase" evidence="3">
    <location>
        <begin position="28"/>
        <end position="91"/>
    </location>
</feature>
<dbReference type="GO" id="GO:0003682">
    <property type="term" value="F:chromatin binding"/>
    <property type="evidence" value="ECO:0007669"/>
    <property type="project" value="TreeGrafter"/>
</dbReference>
<dbReference type="SUPFAM" id="SSF54373">
    <property type="entry name" value="FAD-linked reductases, C-terminal domain"/>
    <property type="match status" value="1"/>
</dbReference>
<reference evidence="5" key="1">
    <citation type="submission" date="2022-11" db="UniProtKB">
        <authorList>
            <consortium name="WormBaseParasite"/>
        </authorList>
    </citation>
    <scope>IDENTIFICATION</scope>
</reference>
<keyword evidence="2" id="KW-0560">Oxidoreductase</keyword>
<evidence type="ECO:0000313" key="5">
    <source>
        <dbReference type="WBParaSite" id="PEQ_0000956801-mRNA-1"/>
    </source>
</evidence>
<dbReference type="Gene3D" id="3.50.50.60">
    <property type="entry name" value="FAD/NAD(P)-binding domain"/>
    <property type="match status" value="1"/>
</dbReference>
<name>A0A914RTC2_PAREQ</name>
<feature type="domain" description="Amine oxidase" evidence="3">
    <location>
        <begin position="110"/>
        <end position="205"/>
    </location>
</feature>
<evidence type="ECO:0000313" key="4">
    <source>
        <dbReference type="Proteomes" id="UP000887564"/>
    </source>
</evidence>